<dbReference type="Gene3D" id="3.40.50.300">
    <property type="entry name" value="P-loop containing nucleotide triphosphate hydrolases"/>
    <property type="match status" value="1"/>
</dbReference>
<keyword evidence="1" id="KW-0547">Nucleotide-binding</keyword>
<proteinExistence type="predicted"/>
<dbReference type="InterPro" id="IPR025944">
    <property type="entry name" value="Sigma_54_int_dom_CS"/>
</dbReference>
<keyword evidence="2" id="KW-0067">ATP-binding</keyword>
<dbReference type="InterPro" id="IPR003593">
    <property type="entry name" value="AAA+_ATPase"/>
</dbReference>
<dbReference type="PROSITE" id="PS00676">
    <property type="entry name" value="SIGMA54_INTERACT_2"/>
    <property type="match status" value="1"/>
</dbReference>
<dbReference type="Gene3D" id="1.10.10.60">
    <property type="entry name" value="Homeodomain-like"/>
    <property type="match status" value="1"/>
</dbReference>
<dbReference type="Gene3D" id="1.10.8.60">
    <property type="match status" value="1"/>
</dbReference>
<evidence type="ECO:0000256" key="3">
    <source>
        <dbReference type="ARBA" id="ARBA00023015"/>
    </source>
</evidence>
<dbReference type="PROSITE" id="PS00675">
    <property type="entry name" value="SIGMA54_INTERACT_1"/>
    <property type="match status" value="1"/>
</dbReference>
<reference evidence="7 8" key="1">
    <citation type="submission" date="2023-09" db="EMBL/GenBank/DDBJ databases">
        <authorList>
            <person name="Rey-Velasco X."/>
        </authorList>
    </citation>
    <scope>NUCLEOTIDE SEQUENCE [LARGE SCALE GENOMIC DNA]</scope>
    <source>
        <strain evidence="7 8">F394</strain>
    </source>
</reference>
<protein>
    <submittedName>
        <fullName evidence="7">Sigma-54 dependent transcriptional regulator</fullName>
    </submittedName>
</protein>
<name>A0ABU3BTL6_9BACT</name>
<dbReference type="InterPro" id="IPR002078">
    <property type="entry name" value="Sigma_54_int"/>
</dbReference>
<comment type="caution">
    <text evidence="7">The sequence shown here is derived from an EMBL/GenBank/DDBJ whole genome shotgun (WGS) entry which is preliminary data.</text>
</comment>
<dbReference type="InterPro" id="IPR009057">
    <property type="entry name" value="Homeodomain-like_sf"/>
</dbReference>
<dbReference type="PROSITE" id="PS50045">
    <property type="entry name" value="SIGMA54_INTERACT_4"/>
    <property type="match status" value="1"/>
</dbReference>
<evidence type="ECO:0000313" key="8">
    <source>
        <dbReference type="Proteomes" id="UP001267426"/>
    </source>
</evidence>
<evidence type="ECO:0000256" key="4">
    <source>
        <dbReference type="ARBA" id="ARBA00023125"/>
    </source>
</evidence>
<keyword evidence="8" id="KW-1185">Reference proteome</keyword>
<dbReference type="SMART" id="SM00382">
    <property type="entry name" value="AAA"/>
    <property type="match status" value="1"/>
</dbReference>
<evidence type="ECO:0000256" key="2">
    <source>
        <dbReference type="ARBA" id="ARBA00022840"/>
    </source>
</evidence>
<dbReference type="InterPro" id="IPR025662">
    <property type="entry name" value="Sigma_54_int_dom_ATP-bd_1"/>
</dbReference>
<dbReference type="Pfam" id="PF25601">
    <property type="entry name" value="AAA_lid_14"/>
    <property type="match status" value="1"/>
</dbReference>
<dbReference type="PRINTS" id="PR01590">
    <property type="entry name" value="HTHFIS"/>
</dbReference>
<dbReference type="InterPro" id="IPR025943">
    <property type="entry name" value="Sigma_54_int_dom_ATP-bd_2"/>
</dbReference>
<dbReference type="SUPFAM" id="SSF46689">
    <property type="entry name" value="Homeodomain-like"/>
    <property type="match status" value="1"/>
</dbReference>
<evidence type="ECO:0000256" key="5">
    <source>
        <dbReference type="ARBA" id="ARBA00023163"/>
    </source>
</evidence>
<dbReference type="RefSeq" id="WP_311664711.1">
    <property type="nucleotide sequence ID" value="NZ_JAVRHT010000033.1"/>
</dbReference>
<dbReference type="Pfam" id="PF00158">
    <property type="entry name" value="Sigma54_activat"/>
    <property type="match status" value="1"/>
</dbReference>
<keyword evidence="5" id="KW-0804">Transcription</keyword>
<dbReference type="PANTHER" id="PTHR32071">
    <property type="entry name" value="TRANSCRIPTIONAL REGULATORY PROTEIN"/>
    <property type="match status" value="1"/>
</dbReference>
<evidence type="ECO:0000313" key="7">
    <source>
        <dbReference type="EMBL" id="MDT0632636.1"/>
    </source>
</evidence>
<evidence type="ECO:0000259" key="6">
    <source>
        <dbReference type="PROSITE" id="PS50045"/>
    </source>
</evidence>
<dbReference type="SUPFAM" id="SSF52540">
    <property type="entry name" value="P-loop containing nucleoside triphosphate hydrolases"/>
    <property type="match status" value="1"/>
</dbReference>
<dbReference type="EMBL" id="JAVRHT010000033">
    <property type="protein sequence ID" value="MDT0632636.1"/>
    <property type="molecule type" value="Genomic_DNA"/>
</dbReference>
<dbReference type="InterPro" id="IPR058031">
    <property type="entry name" value="AAA_lid_NorR"/>
</dbReference>
<dbReference type="InterPro" id="IPR002197">
    <property type="entry name" value="HTH_Fis"/>
</dbReference>
<sequence>MDRQALQERFGILGDSPALRRVLDRVRQVAPPDITVLLEGESGVGKELVATAVHGLSARRHKRLVVVNCGAIPEGLIESELFGAEKGAYTGAVERRTGYFEEADGGTLFLDEIGEMPLQAQVRLLRVLESGQFSRVGGTATLHADVRVIAATNKDLAAEVGAGRFREDLYYRLSAVVLRIPPLRERRDDVVPLFEAFLARFSRQYDAPHLAVTPEAAALLRGYAWPGNVRELRNVAEQAVVLSESGAVAADSLRPHLRGVSAGLALARREAPPAGDVGERELVYRALLELRAEMQEVRAALRSLGARGGLPDGLFAAPPDLDDALDDALEVAYEPPPAPPPPDAADTVFEFEDYTDDAPADYGAPEGDGAAGLPDDLEGALATGLPLPTMEEAEAALIREGLRRFDGNRRQTAEALGISERTLYRKIKDLEAE</sequence>
<evidence type="ECO:0000256" key="1">
    <source>
        <dbReference type="ARBA" id="ARBA00022741"/>
    </source>
</evidence>
<dbReference type="Pfam" id="PF02954">
    <property type="entry name" value="HTH_8"/>
    <property type="match status" value="1"/>
</dbReference>
<dbReference type="PANTHER" id="PTHR32071:SF121">
    <property type="entry name" value="SIGMA L-DEPENDENT TRANSCRIPTIONAL REGULATOR YQIR-RELATED"/>
    <property type="match status" value="1"/>
</dbReference>
<accession>A0ABU3BTL6</accession>
<dbReference type="Proteomes" id="UP001267426">
    <property type="component" value="Unassembled WGS sequence"/>
</dbReference>
<feature type="domain" description="Sigma-54 factor interaction" evidence="6">
    <location>
        <begin position="12"/>
        <end position="241"/>
    </location>
</feature>
<dbReference type="PROSITE" id="PS00688">
    <property type="entry name" value="SIGMA54_INTERACT_3"/>
    <property type="match status" value="1"/>
</dbReference>
<dbReference type="InterPro" id="IPR027417">
    <property type="entry name" value="P-loop_NTPase"/>
</dbReference>
<dbReference type="CDD" id="cd00009">
    <property type="entry name" value="AAA"/>
    <property type="match status" value="1"/>
</dbReference>
<organism evidence="7 8">
    <name type="scientific">Rubrivirga litoralis</name>
    <dbReference type="NCBI Taxonomy" id="3075598"/>
    <lineage>
        <taxon>Bacteria</taxon>
        <taxon>Pseudomonadati</taxon>
        <taxon>Rhodothermota</taxon>
        <taxon>Rhodothermia</taxon>
        <taxon>Rhodothermales</taxon>
        <taxon>Rubricoccaceae</taxon>
        <taxon>Rubrivirga</taxon>
    </lineage>
</organism>
<gene>
    <name evidence="7" type="ORF">RM540_12820</name>
</gene>
<keyword evidence="3" id="KW-0805">Transcription regulation</keyword>
<keyword evidence="4" id="KW-0238">DNA-binding</keyword>